<dbReference type="PANTHER" id="PTHR23015:SF4">
    <property type="entry name" value="DUF38 DOMAIN-CONTAINING PROTEIN-RELATED"/>
    <property type="match status" value="1"/>
</dbReference>
<organism evidence="3">
    <name type="scientific">Caenorhabditis brenneri</name>
    <name type="common">Nematode worm</name>
    <dbReference type="NCBI Taxonomy" id="135651"/>
    <lineage>
        <taxon>Eukaryota</taxon>
        <taxon>Metazoa</taxon>
        <taxon>Ecdysozoa</taxon>
        <taxon>Nematoda</taxon>
        <taxon>Chromadorea</taxon>
        <taxon>Rhabditida</taxon>
        <taxon>Rhabditina</taxon>
        <taxon>Rhabditomorpha</taxon>
        <taxon>Rhabditoidea</taxon>
        <taxon>Rhabditidae</taxon>
        <taxon>Peloderinae</taxon>
        <taxon>Caenorhabditis</taxon>
    </lineage>
</organism>
<dbReference type="Pfam" id="PF01827">
    <property type="entry name" value="FTH"/>
    <property type="match status" value="1"/>
</dbReference>
<dbReference type="Proteomes" id="UP000008068">
    <property type="component" value="Unassembled WGS sequence"/>
</dbReference>
<accession>G0NJC1</accession>
<dbReference type="AlphaFoldDB" id="G0NJC1"/>
<name>G0NJC1_CAEBE</name>
<evidence type="ECO:0000313" key="3">
    <source>
        <dbReference type="Proteomes" id="UP000008068"/>
    </source>
</evidence>
<feature type="domain" description="DUF38" evidence="1">
    <location>
        <begin position="165"/>
        <end position="215"/>
    </location>
</feature>
<dbReference type="PANTHER" id="PTHR23015">
    <property type="entry name" value="UNCHARACTERIZED C.ELEGANS PROTEIN"/>
    <property type="match status" value="1"/>
</dbReference>
<evidence type="ECO:0000259" key="1">
    <source>
        <dbReference type="Pfam" id="PF01827"/>
    </source>
</evidence>
<proteinExistence type="predicted"/>
<dbReference type="InterPro" id="IPR040161">
    <property type="entry name" value="FB224"/>
</dbReference>
<sequence length="222" mass="25525">MSGTVNSDAKAPVEEPNEDLLKVMEQLSVKTDDSDKTLILRKTSKSLRELVDKQKPACSRLNMSCMFDCIICNYNDHRVAYAPLFWNHGEFSSNNKNYSLDKIISETDYEKVAFHDLAFTLKNPKLQLEYFSFDSEDLDDYYDDYEEFDSIENDDDKDWEYHDKFKNMQNILKSINHQLSVKACRIDISCLSNAVSILPYLKPGVLVKIKVLYSDEPVGGAA</sequence>
<keyword evidence="3" id="KW-1185">Reference proteome</keyword>
<evidence type="ECO:0000313" key="2">
    <source>
        <dbReference type="EMBL" id="EGT32235.1"/>
    </source>
</evidence>
<gene>
    <name evidence="2" type="ORF">CAEBREN_12190</name>
</gene>
<reference evidence="3" key="1">
    <citation type="submission" date="2011-07" db="EMBL/GenBank/DDBJ databases">
        <authorList>
            <consortium name="Caenorhabditis brenneri Sequencing and Analysis Consortium"/>
            <person name="Wilson R.K."/>
        </authorList>
    </citation>
    <scope>NUCLEOTIDE SEQUENCE [LARGE SCALE GENOMIC DNA]</scope>
    <source>
        <strain evidence="3">PB2801</strain>
    </source>
</reference>
<dbReference type="HOGENOM" id="CLU_1246311_0_0_1"/>
<dbReference type="EMBL" id="GL379895">
    <property type="protein sequence ID" value="EGT32235.1"/>
    <property type="molecule type" value="Genomic_DNA"/>
</dbReference>
<dbReference type="InParanoid" id="G0NJC1"/>
<dbReference type="InterPro" id="IPR002900">
    <property type="entry name" value="DUF38/FTH_CAE_spp"/>
</dbReference>
<dbReference type="GO" id="GO:0045087">
    <property type="term" value="P:innate immune response"/>
    <property type="evidence" value="ECO:0007669"/>
    <property type="project" value="TreeGrafter"/>
</dbReference>
<dbReference type="OrthoDB" id="7600185at2759"/>
<protein>
    <recommendedName>
        <fullName evidence="1">DUF38 domain-containing protein</fullName>
    </recommendedName>
</protein>